<sequence length="105" mass="11395">MNMALDEAKKAYEKDEVPVGAVIVCDGEVLAKAHNAREGNHDPTAHAEIIAIVQAAKKRGDWRFEGCEIYVSKEPCPMCAGAIQQARFDRLIFGCKDVKAGYAGS</sequence>
<organism evidence="4">
    <name type="scientific">marine sediment metagenome</name>
    <dbReference type="NCBI Taxonomy" id="412755"/>
    <lineage>
        <taxon>unclassified sequences</taxon>
        <taxon>metagenomes</taxon>
        <taxon>ecological metagenomes</taxon>
    </lineage>
</organism>
<gene>
    <name evidence="4" type="ORF">LCGC14_1018020</name>
</gene>
<dbReference type="InterPro" id="IPR016192">
    <property type="entry name" value="APOBEC/CMP_deaminase_Zn-bd"/>
</dbReference>
<feature type="non-terminal residue" evidence="4">
    <location>
        <position position="105"/>
    </location>
</feature>
<evidence type="ECO:0000256" key="1">
    <source>
        <dbReference type="ARBA" id="ARBA00022723"/>
    </source>
</evidence>
<dbReference type="GO" id="GO:0002100">
    <property type="term" value="P:tRNA wobble adenosine to inosine editing"/>
    <property type="evidence" value="ECO:0007669"/>
    <property type="project" value="InterPro"/>
</dbReference>
<keyword evidence="2" id="KW-0862">Zinc</keyword>
<protein>
    <recommendedName>
        <fullName evidence="3">CMP/dCMP-type deaminase domain-containing protein</fullName>
    </recommendedName>
</protein>
<dbReference type="GO" id="GO:0008270">
    <property type="term" value="F:zinc ion binding"/>
    <property type="evidence" value="ECO:0007669"/>
    <property type="project" value="InterPro"/>
</dbReference>
<dbReference type="InterPro" id="IPR002125">
    <property type="entry name" value="CMP_dCMP_dom"/>
</dbReference>
<comment type="caution">
    <text evidence="4">The sequence shown here is derived from an EMBL/GenBank/DDBJ whole genome shotgun (WGS) entry which is preliminary data.</text>
</comment>
<dbReference type="InterPro" id="IPR016193">
    <property type="entry name" value="Cytidine_deaminase-like"/>
</dbReference>
<dbReference type="Gene3D" id="3.40.140.10">
    <property type="entry name" value="Cytidine Deaminase, domain 2"/>
    <property type="match status" value="1"/>
</dbReference>
<dbReference type="GO" id="GO:0052717">
    <property type="term" value="F:tRNA-specific adenosine-34 deaminase activity"/>
    <property type="evidence" value="ECO:0007669"/>
    <property type="project" value="UniProtKB-EC"/>
</dbReference>
<dbReference type="PANTHER" id="PTHR11079">
    <property type="entry name" value="CYTOSINE DEAMINASE FAMILY MEMBER"/>
    <property type="match status" value="1"/>
</dbReference>
<feature type="domain" description="CMP/dCMP-type deaminase" evidence="3">
    <location>
        <begin position="1"/>
        <end position="105"/>
    </location>
</feature>
<dbReference type="PROSITE" id="PS51747">
    <property type="entry name" value="CYT_DCMP_DEAMINASES_2"/>
    <property type="match status" value="1"/>
</dbReference>
<evidence type="ECO:0000313" key="4">
    <source>
        <dbReference type="EMBL" id="KKN12274.1"/>
    </source>
</evidence>
<keyword evidence="1" id="KW-0479">Metal-binding</keyword>
<dbReference type="PANTHER" id="PTHR11079:SF202">
    <property type="entry name" value="TRNA-SPECIFIC ADENOSINE DEAMINASE"/>
    <property type="match status" value="1"/>
</dbReference>
<proteinExistence type="predicted"/>
<accession>A0A0F9N2W6</accession>
<dbReference type="SUPFAM" id="SSF53927">
    <property type="entry name" value="Cytidine deaminase-like"/>
    <property type="match status" value="1"/>
</dbReference>
<dbReference type="PROSITE" id="PS00903">
    <property type="entry name" value="CYT_DCMP_DEAMINASES_1"/>
    <property type="match status" value="1"/>
</dbReference>
<evidence type="ECO:0000259" key="3">
    <source>
        <dbReference type="PROSITE" id="PS51747"/>
    </source>
</evidence>
<dbReference type="AlphaFoldDB" id="A0A0F9N2W6"/>
<evidence type="ECO:0000256" key="2">
    <source>
        <dbReference type="ARBA" id="ARBA00022833"/>
    </source>
</evidence>
<name>A0A0F9N2W6_9ZZZZ</name>
<reference evidence="4" key="1">
    <citation type="journal article" date="2015" name="Nature">
        <title>Complex archaea that bridge the gap between prokaryotes and eukaryotes.</title>
        <authorList>
            <person name="Spang A."/>
            <person name="Saw J.H."/>
            <person name="Jorgensen S.L."/>
            <person name="Zaremba-Niedzwiedzka K."/>
            <person name="Martijn J."/>
            <person name="Lind A.E."/>
            <person name="van Eijk R."/>
            <person name="Schleper C."/>
            <person name="Guy L."/>
            <person name="Ettema T.J."/>
        </authorList>
    </citation>
    <scope>NUCLEOTIDE SEQUENCE</scope>
</reference>
<dbReference type="EMBL" id="LAZR01004049">
    <property type="protein sequence ID" value="KKN12274.1"/>
    <property type="molecule type" value="Genomic_DNA"/>
</dbReference>
<dbReference type="CDD" id="cd01285">
    <property type="entry name" value="nucleoside_deaminase"/>
    <property type="match status" value="1"/>
</dbReference>
<dbReference type="Pfam" id="PF00383">
    <property type="entry name" value="dCMP_cyt_deam_1"/>
    <property type="match status" value="1"/>
</dbReference>